<protein>
    <submittedName>
        <fullName evidence="1">Uncharacterized protein</fullName>
    </submittedName>
</protein>
<proteinExistence type="predicted"/>
<dbReference type="Proteomes" id="UP000192439">
    <property type="component" value="Chromosome"/>
</dbReference>
<organism evidence="1 2">
    <name type="scientific">Microcystis aeruginosa PCC 7806SL</name>
    <dbReference type="NCBI Taxonomy" id="1903187"/>
    <lineage>
        <taxon>Bacteria</taxon>
        <taxon>Bacillati</taxon>
        <taxon>Cyanobacteriota</taxon>
        <taxon>Cyanophyceae</taxon>
        <taxon>Oscillatoriophycideae</taxon>
        <taxon>Chroococcales</taxon>
        <taxon>Microcystaceae</taxon>
        <taxon>Microcystis</taxon>
    </lineage>
</organism>
<keyword evidence="2" id="KW-1185">Reference proteome</keyword>
<accession>A0AB33BKI2</accession>
<gene>
    <name evidence="1" type="ORF">BH695_1876</name>
</gene>
<name>A0AB33BKI2_MICA7</name>
<dbReference type="AlphaFoldDB" id="A0AB33BKI2"/>
<reference evidence="1 2" key="1">
    <citation type="journal article" date="2018" name="Harmful Algae">
        <title>The highly heterogeneous methylated genomes and diverse restriction-modification systems of bloom-forming Microcystis.</title>
        <authorList>
            <person name="Zhao L."/>
            <person name="Song Y."/>
            <person name="Li L."/>
            <person name="Gan N."/>
            <person name="Brand J.J."/>
            <person name="Song L."/>
        </authorList>
    </citation>
    <scope>NUCLEOTIDE SEQUENCE [LARGE SCALE GENOMIC DNA]</scope>
    <source>
        <strain evidence="1 2">PCC 7806SL</strain>
    </source>
</reference>
<dbReference type="EMBL" id="CP020771">
    <property type="protein sequence ID" value="ARI81157.1"/>
    <property type="molecule type" value="Genomic_DNA"/>
</dbReference>
<evidence type="ECO:0000313" key="1">
    <source>
        <dbReference type="EMBL" id="ARI81157.1"/>
    </source>
</evidence>
<evidence type="ECO:0000313" key="2">
    <source>
        <dbReference type="Proteomes" id="UP000192439"/>
    </source>
</evidence>
<sequence length="55" mass="6091">MVRIQDSVFGRLFLFILSISPFPHSPHSPTSPLPHFPLPHFPLPFQISNALASPG</sequence>